<sequence>MDIMRAVGLLENAIKTMSEYRNAFEEAKITTQTLVTKWGGRAHIRSSSLLKCQNKES</sequence>
<evidence type="ECO:0000313" key="1">
    <source>
        <dbReference type="EMBL" id="QQP39913.1"/>
    </source>
</evidence>
<evidence type="ECO:0000313" key="2">
    <source>
        <dbReference type="Proteomes" id="UP000595437"/>
    </source>
</evidence>
<gene>
    <name evidence="1" type="ORF">FKW44_013781</name>
</gene>
<dbReference type="Proteomes" id="UP000595437">
    <property type="component" value="Chromosome 9"/>
</dbReference>
<protein>
    <submittedName>
        <fullName evidence="1">Uncharacterized protein</fullName>
    </submittedName>
</protein>
<dbReference type="OrthoDB" id="1750591at2759"/>
<name>A0A7T8GXZ2_CALRO</name>
<reference evidence="2" key="1">
    <citation type="submission" date="2021-01" db="EMBL/GenBank/DDBJ databases">
        <title>Caligus Genome Assembly.</title>
        <authorList>
            <person name="Gallardo-Escarate C."/>
        </authorList>
    </citation>
    <scope>NUCLEOTIDE SEQUENCE [LARGE SCALE GENOMIC DNA]</scope>
</reference>
<keyword evidence="2" id="KW-1185">Reference proteome</keyword>
<dbReference type="AlphaFoldDB" id="A0A7T8GXZ2"/>
<dbReference type="EMBL" id="CP045898">
    <property type="protein sequence ID" value="QQP39913.1"/>
    <property type="molecule type" value="Genomic_DNA"/>
</dbReference>
<accession>A0A7T8GXZ2</accession>
<organism evidence="1 2">
    <name type="scientific">Caligus rogercresseyi</name>
    <name type="common">Sea louse</name>
    <dbReference type="NCBI Taxonomy" id="217165"/>
    <lineage>
        <taxon>Eukaryota</taxon>
        <taxon>Metazoa</taxon>
        <taxon>Ecdysozoa</taxon>
        <taxon>Arthropoda</taxon>
        <taxon>Crustacea</taxon>
        <taxon>Multicrustacea</taxon>
        <taxon>Hexanauplia</taxon>
        <taxon>Copepoda</taxon>
        <taxon>Siphonostomatoida</taxon>
        <taxon>Caligidae</taxon>
        <taxon>Caligus</taxon>
    </lineage>
</organism>
<proteinExistence type="predicted"/>